<gene>
    <name evidence="1" type="ORF">BABA_19231</name>
</gene>
<dbReference type="Pfam" id="PF14035">
    <property type="entry name" value="YlzJ"/>
    <property type="match status" value="1"/>
</dbReference>
<dbReference type="InterPro" id="IPR025619">
    <property type="entry name" value="YlzJ"/>
</dbReference>
<comment type="caution">
    <text evidence="1">The sequence shown here is derived from an EMBL/GenBank/DDBJ whole genome shotgun (WGS) entry which is preliminary data.</text>
</comment>
<protein>
    <submittedName>
        <fullName evidence="1">Uncharacterized protein</fullName>
    </submittedName>
</protein>
<dbReference type="EMBL" id="AJLS01000128">
    <property type="protein sequence ID" value="EKN65665.1"/>
    <property type="molecule type" value="Genomic_DNA"/>
</dbReference>
<keyword evidence="2" id="KW-1185">Reference proteome</keyword>
<name>K6C3F3_9BACI</name>
<dbReference type="STRING" id="1117379.BABA_19231"/>
<sequence>MILYTMMPNELVFPYEAEAASKQQTITYQGIPLLVECVDQQNVQVLRILSSDPQHYMNDQIYPGSKISFGNLEGLSSLH</sequence>
<organism evidence="1 2">
    <name type="scientific">Neobacillus bataviensis LMG 21833</name>
    <dbReference type="NCBI Taxonomy" id="1117379"/>
    <lineage>
        <taxon>Bacteria</taxon>
        <taxon>Bacillati</taxon>
        <taxon>Bacillota</taxon>
        <taxon>Bacilli</taxon>
        <taxon>Bacillales</taxon>
        <taxon>Bacillaceae</taxon>
        <taxon>Neobacillus</taxon>
    </lineage>
</organism>
<evidence type="ECO:0000313" key="2">
    <source>
        <dbReference type="Proteomes" id="UP000006316"/>
    </source>
</evidence>
<accession>K6C3F3</accession>
<proteinExistence type="predicted"/>
<dbReference type="AlphaFoldDB" id="K6C3F3"/>
<dbReference type="eggNOG" id="ENOG5033ACS">
    <property type="taxonomic scope" value="Bacteria"/>
</dbReference>
<dbReference type="Proteomes" id="UP000006316">
    <property type="component" value="Unassembled WGS sequence"/>
</dbReference>
<evidence type="ECO:0000313" key="1">
    <source>
        <dbReference type="EMBL" id="EKN65665.1"/>
    </source>
</evidence>
<dbReference type="OrthoDB" id="1683573at2"/>
<dbReference type="RefSeq" id="WP_007086839.1">
    <property type="nucleotide sequence ID" value="NZ_AJLS01000128.1"/>
</dbReference>
<reference evidence="1 2" key="1">
    <citation type="journal article" date="2012" name="Front. Microbiol.">
        <title>Redundancy and modularity in membrane-associated dissimilatory nitrate reduction in Bacillus.</title>
        <authorList>
            <person name="Heylen K."/>
            <person name="Keltjens J."/>
        </authorList>
    </citation>
    <scope>NUCLEOTIDE SEQUENCE [LARGE SCALE GENOMIC DNA]</scope>
    <source>
        <strain evidence="2">LMG 21833T</strain>
    </source>
</reference>
<dbReference type="PATRIC" id="fig|1117379.3.peg.3982"/>